<dbReference type="SMART" id="SM00830">
    <property type="entry name" value="CM_2"/>
    <property type="match status" value="1"/>
</dbReference>
<dbReference type="CDD" id="cd04905">
    <property type="entry name" value="ACT_CM-PDT"/>
    <property type="match status" value="1"/>
</dbReference>
<reference evidence="23 24" key="1">
    <citation type="submission" date="2017-02" db="EMBL/GenBank/DDBJ databases">
        <authorList>
            <person name="Peterson S.W."/>
        </authorList>
    </citation>
    <scope>NUCLEOTIDE SEQUENCE [LARGE SCALE GENOMIC DNA]</scope>
    <source>
        <strain evidence="23 24">DSM 16080</strain>
    </source>
</reference>
<dbReference type="GO" id="GO:0046417">
    <property type="term" value="P:chorismate metabolic process"/>
    <property type="evidence" value="ECO:0007669"/>
    <property type="project" value="InterPro"/>
</dbReference>
<dbReference type="NCBIfam" id="TIGR01807">
    <property type="entry name" value="CM_P2"/>
    <property type="match status" value="1"/>
</dbReference>
<keyword evidence="13" id="KW-0413">Isomerase</keyword>
<dbReference type="Pfam" id="PF01817">
    <property type="entry name" value="CM_2"/>
    <property type="match status" value="1"/>
</dbReference>
<dbReference type="PANTHER" id="PTHR21022">
    <property type="entry name" value="PREPHENATE DEHYDRATASE P PROTEIN"/>
    <property type="match status" value="1"/>
</dbReference>
<dbReference type="InterPro" id="IPR036263">
    <property type="entry name" value="Chorismate_II_sf"/>
</dbReference>
<dbReference type="PROSITE" id="PS00857">
    <property type="entry name" value="PREPHENATE_DEHYDR_1"/>
    <property type="match status" value="1"/>
</dbReference>
<evidence type="ECO:0000256" key="15">
    <source>
        <dbReference type="ARBA" id="ARBA00023268"/>
    </source>
</evidence>
<feature type="domain" description="Prephenate dehydratase" evidence="21">
    <location>
        <begin position="99"/>
        <end position="275"/>
    </location>
</feature>
<dbReference type="InterPro" id="IPR036979">
    <property type="entry name" value="CM_dom_sf"/>
</dbReference>
<dbReference type="SUPFAM" id="SSF55021">
    <property type="entry name" value="ACT-like"/>
    <property type="match status" value="1"/>
</dbReference>
<keyword evidence="24" id="KW-1185">Reference proteome</keyword>
<feature type="domain" description="ACT" evidence="22">
    <location>
        <begin position="287"/>
        <end position="364"/>
    </location>
</feature>
<evidence type="ECO:0000256" key="11">
    <source>
        <dbReference type="ARBA" id="ARBA00023141"/>
    </source>
</evidence>
<dbReference type="OrthoDB" id="9802281at2"/>
<dbReference type="CDD" id="cd13630">
    <property type="entry name" value="PBP2_PDT_1"/>
    <property type="match status" value="1"/>
</dbReference>
<evidence type="ECO:0000256" key="7">
    <source>
        <dbReference type="ARBA" id="ARBA00013147"/>
    </source>
</evidence>
<accession>A0A1T4W3Y4</accession>
<evidence type="ECO:0000259" key="21">
    <source>
        <dbReference type="PROSITE" id="PS51171"/>
    </source>
</evidence>
<keyword evidence="15" id="KW-0511">Multifunctional enzyme</keyword>
<comment type="subcellular location">
    <subcellularLocation>
        <location evidence="3">Cytoplasm</location>
    </subcellularLocation>
</comment>
<comment type="catalytic activity">
    <reaction evidence="1">
        <text>chorismate = prephenate</text>
        <dbReference type="Rhea" id="RHEA:13897"/>
        <dbReference type="ChEBI" id="CHEBI:29748"/>
        <dbReference type="ChEBI" id="CHEBI:29934"/>
        <dbReference type="EC" id="5.4.99.5"/>
    </reaction>
</comment>
<comment type="pathway">
    <text evidence="5">Metabolic intermediate biosynthesis; prephenate biosynthesis; prephenate from chorismate: step 1/1.</text>
</comment>
<proteinExistence type="predicted"/>
<comment type="function">
    <text evidence="2">Catalyzes the Claisen rearrangement of chorismate to prephenate and the decarboxylation/dehydration of prephenate to phenylpyruvate.</text>
</comment>
<gene>
    <name evidence="23" type="ORF">SAMN02745704_00244</name>
</gene>
<dbReference type="PROSITE" id="PS51171">
    <property type="entry name" value="PREPHENATE_DEHYDR_3"/>
    <property type="match status" value="1"/>
</dbReference>
<dbReference type="GO" id="GO:0009094">
    <property type="term" value="P:L-phenylalanine biosynthetic process"/>
    <property type="evidence" value="ECO:0007669"/>
    <property type="project" value="UniProtKB-UniPathway"/>
</dbReference>
<dbReference type="GO" id="GO:0004106">
    <property type="term" value="F:chorismate mutase activity"/>
    <property type="evidence" value="ECO:0007669"/>
    <property type="project" value="UniProtKB-EC"/>
</dbReference>
<comment type="pathway">
    <text evidence="4">Amino-acid biosynthesis; L-phenylalanine biosynthesis; phenylpyruvate from prephenate: step 1/1.</text>
</comment>
<keyword evidence="9" id="KW-0963">Cytoplasm</keyword>
<evidence type="ECO:0000313" key="23">
    <source>
        <dbReference type="EMBL" id="SKA71952.1"/>
    </source>
</evidence>
<dbReference type="Proteomes" id="UP000190027">
    <property type="component" value="Unassembled WGS sequence"/>
</dbReference>
<dbReference type="UniPathway" id="UPA00121">
    <property type="reaction ID" value="UER00345"/>
</dbReference>
<protein>
    <recommendedName>
        <fullName evidence="8">Bifunctional chorismate mutase/prephenate dehydratase</fullName>
        <ecNumber evidence="7">4.2.1.51</ecNumber>
        <ecNumber evidence="6">5.4.99.5</ecNumber>
    </recommendedName>
    <alternativeName>
        <fullName evidence="17">Chorismate mutase-prephenate dehydratase</fullName>
    </alternativeName>
    <alternativeName>
        <fullName evidence="16">p-protein</fullName>
    </alternativeName>
</protein>
<keyword evidence="10" id="KW-0028">Amino-acid biosynthesis</keyword>
<comment type="catalytic activity">
    <reaction evidence="18">
        <text>prephenate + H(+) = 3-phenylpyruvate + CO2 + H2O</text>
        <dbReference type="Rhea" id="RHEA:21648"/>
        <dbReference type="ChEBI" id="CHEBI:15377"/>
        <dbReference type="ChEBI" id="CHEBI:15378"/>
        <dbReference type="ChEBI" id="CHEBI:16526"/>
        <dbReference type="ChEBI" id="CHEBI:18005"/>
        <dbReference type="ChEBI" id="CHEBI:29934"/>
        <dbReference type="EC" id="4.2.1.51"/>
    </reaction>
</comment>
<dbReference type="InterPro" id="IPR010957">
    <property type="entry name" value="G/b/e-P-prot_chorismate_mutase"/>
</dbReference>
<dbReference type="InterPro" id="IPR002912">
    <property type="entry name" value="ACT_dom"/>
</dbReference>
<evidence type="ECO:0000313" key="24">
    <source>
        <dbReference type="Proteomes" id="UP000190027"/>
    </source>
</evidence>
<dbReference type="PROSITE" id="PS51671">
    <property type="entry name" value="ACT"/>
    <property type="match status" value="1"/>
</dbReference>
<evidence type="ECO:0000256" key="18">
    <source>
        <dbReference type="ARBA" id="ARBA00047848"/>
    </source>
</evidence>
<dbReference type="PIRSF" id="PIRSF001500">
    <property type="entry name" value="Chor_mut_pdt_Ppr"/>
    <property type="match status" value="1"/>
</dbReference>
<evidence type="ECO:0000256" key="5">
    <source>
        <dbReference type="ARBA" id="ARBA00004817"/>
    </source>
</evidence>
<evidence type="ECO:0000256" key="10">
    <source>
        <dbReference type="ARBA" id="ARBA00022605"/>
    </source>
</evidence>
<feature type="domain" description="Chorismate mutase" evidence="20">
    <location>
        <begin position="9"/>
        <end position="99"/>
    </location>
</feature>
<feature type="site" description="Essential for prephenate dehydratase activity" evidence="19">
    <location>
        <position position="268"/>
    </location>
</feature>
<dbReference type="EC" id="4.2.1.51" evidence="7"/>
<dbReference type="RefSeq" id="WP_078715825.1">
    <property type="nucleotide sequence ID" value="NZ_FUYC01000001.1"/>
</dbReference>
<keyword evidence="12" id="KW-0584">Phenylalanine biosynthesis</keyword>
<dbReference type="InterPro" id="IPR001086">
    <property type="entry name" value="Preph_deHydtase"/>
</dbReference>
<dbReference type="STRING" id="1121449.SAMN02745704_00244"/>
<dbReference type="Pfam" id="PF00800">
    <property type="entry name" value="PDT"/>
    <property type="match status" value="1"/>
</dbReference>
<dbReference type="Pfam" id="PF01842">
    <property type="entry name" value="ACT"/>
    <property type="match status" value="1"/>
</dbReference>
<dbReference type="EMBL" id="FUYC01000001">
    <property type="protein sequence ID" value="SKA71952.1"/>
    <property type="molecule type" value="Genomic_DNA"/>
</dbReference>
<dbReference type="PANTHER" id="PTHR21022:SF19">
    <property type="entry name" value="PREPHENATE DEHYDRATASE-RELATED"/>
    <property type="match status" value="1"/>
</dbReference>
<dbReference type="Gene3D" id="3.30.70.260">
    <property type="match status" value="1"/>
</dbReference>
<evidence type="ECO:0000259" key="22">
    <source>
        <dbReference type="PROSITE" id="PS51671"/>
    </source>
</evidence>
<dbReference type="InterPro" id="IPR018528">
    <property type="entry name" value="Preph_deHydtase_CS"/>
</dbReference>
<dbReference type="NCBIfam" id="NF008865">
    <property type="entry name" value="PRK11898.1"/>
    <property type="match status" value="1"/>
</dbReference>
<evidence type="ECO:0000256" key="14">
    <source>
        <dbReference type="ARBA" id="ARBA00023239"/>
    </source>
</evidence>
<evidence type="ECO:0000256" key="2">
    <source>
        <dbReference type="ARBA" id="ARBA00002364"/>
    </source>
</evidence>
<organism evidence="23 24">
    <name type="scientific">Paucidesulfovibrio gracilis DSM 16080</name>
    <dbReference type="NCBI Taxonomy" id="1121449"/>
    <lineage>
        <taxon>Bacteria</taxon>
        <taxon>Pseudomonadati</taxon>
        <taxon>Thermodesulfobacteriota</taxon>
        <taxon>Desulfovibrionia</taxon>
        <taxon>Desulfovibrionales</taxon>
        <taxon>Desulfovibrionaceae</taxon>
        <taxon>Paucidesulfovibrio</taxon>
    </lineage>
</organism>
<dbReference type="UniPathway" id="UPA00120">
    <property type="reaction ID" value="UER00203"/>
</dbReference>
<evidence type="ECO:0000256" key="6">
    <source>
        <dbReference type="ARBA" id="ARBA00012404"/>
    </source>
</evidence>
<evidence type="ECO:0000256" key="8">
    <source>
        <dbReference type="ARBA" id="ARBA00014401"/>
    </source>
</evidence>
<dbReference type="InterPro" id="IPR008242">
    <property type="entry name" value="Chor_mutase/pphenate_deHydtase"/>
</dbReference>
<evidence type="ECO:0000259" key="20">
    <source>
        <dbReference type="PROSITE" id="PS51168"/>
    </source>
</evidence>
<dbReference type="EC" id="5.4.99.5" evidence="6"/>
<dbReference type="PROSITE" id="PS00858">
    <property type="entry name" value="PREPHENATE_DEHYDR_2"/>
    <property type="match status" value="1"/>
</dbReference>
<name>A0A1T4W3Y4_9BACT</name>
<dbReference type="SUPFAM" id="SSF48600">
    <property type="entry name" value="Chorismate mutase II"/>
    <property type="match status" value="1"/>
</dbReference>
<evidence type="ECO:0000256" key="13">
    <source>
        <dbReference type="ARBA" id="ARBA00023235"/>
    </source>
</evidence>
<evidence type="ECO:0000256" key="3">
    <source>
        <dbReference type="ARBA" id="ARBA00004496"/>
    </source>
</evidence>
<evidence type="ECO:0000256" key="4">
    <source>
        <dbReference type="ARBA" id="ARBA00004741"/>
    </source>
</evidence>
<keyword evidence="14" id="KW-0456">Lyase</keyword>
<evidence type="ECO:0000256" key="16">
    <source>
        <dbReference type="ARBA" id="ARBA00031175"/>
    </source>
</evidence>
<dbReference type="GO" id="GO:0005737">
    <property type="term" value="C:cytoplasm"/>
    <property type="evidence" value="ECO:0007669"/>
    <property type="project" value="UniProtKB-SubCell"/>
</dbReference>
<evidence type="ECO:0000256" key="17">
    <source>
        <dbReference type="ARBA" id="ARBA00031520"/>
    </source>
</evidence>
<dbReference type="InterPro" id="IPR045865">
    <property type="entry name" value="ACT-like_dom_sf"/>
</dbReference>
<keyword evidence="11" id="KW-0057">Aromatic amino acid biosynthesis</keyword>
<evidence type="ECO:0000256" key="1">
    <source>
        <dbReference type="ARBA" id="ARBA00000824"/>
    </source>
</evidence>
<dbReference type="PROSITE" id="PS51168">
    <property type="entry name" value="CHORISMATE_MUT_2"/>
    <property type="match status" value="1"/>
</dbReference>
<evidence type="ECO:0000256" key="9">
    <source>
        <dbReference type="ARBA" id="ARBA00022490"/>
    </source>
</evidence>
<dbReference type="AlphaFoldDB" id="A0A1T4W3Y4"/>
<dbReference type="InterPro" id="IPR002701">
    <property type="entry name" value="CM_II_prokaryot"/>
</dbReference>
<evidence type="ECO:0000256" key="19">
    <source>
        <dbReference type="PIRSR" id="PIRSR001500-2"/>
    </source>
</evidence>
<evidence type="ECO:0000256" key="12">
    <source>
        <dbReference type="ARBA" id="ARBA00023222"/>
    </source>
</evidence>
<dbReference type="SUPFAM" id="SSF53850">
    <property type="entry name" value="Periplasmic binding protein-like II"/>
    <property type="match status" value="1"/>
</dbReference>
<sequence>MHGNRKDTLPDDTGLTGMRERIDALDEAILDLLNQRAEVSLEVGRHKAGSAEPIFKPRREKEVITRLQVLNPGPLPDRHLYSIYREIMSSSRRLQRPERVVYLGPEGTFSYFAGIEFMGHMAELTPKSNLGEVFRAVAEGGAELGIVPLENSLQGTVGQTVDLFMRYPVFVQAELYSRISHALLAAVPGLGHVTRVYSHSKALGQCGEWLEANLPEAPRLPMSSTAAAARLARDAGDGSAVVGHVRLAELFGLNVLAEHLEDLPDNWTRFLVIAPAPGQEKERDKSSILFTTPDRPGALGTVLEIFSRRGVNLSKLESRPSRGERWKYVFFADLECDLADPAFKPLTDELRDHCHTLRFLGSYPAGPHLENC</sequence>
<dbReference type="GO" id="GO:0004664">
    <property type="term" value="F:prephenate dehydratase activity"/>
    <property type="evidence" value="ECO:0007669"/>
    <property type="project" value="UniProtKB-EC"/>
</dbReference>
<dbReference type="Gene3D" id="3.40.190.10">
    <property type="entry name" value="Periplasmic binding protein-like II"/>
    <property type="match status" value="2"/>
</dbReference>
<dbReference type="Gene3D" id="1.20.59.10">
    <property type="entry name" value="Chorismate mutase"/>
    <property type="match status" value="1"/>
</dbReference>